<dbReference type="Pfam" id="PF19760">
    <property type="entry name" value="DUF6247"/>
    <property type="match status" value="1"/>
</dbReference>
<dbReference type="Proteomes" id="UP001499990">
    <property type="component" value="Unassembled WGS sequence"/>
</dbReference>
<feature type="region of interest" description="Disordered" evidence="1">
    <location>
        <begin position="41"/>
        <end position="62"/>
    </location>
</feature>
<sequence>MNRSSGSTGLSSPDPYSFCADHSEGGAQLRTKRTILSSRACEEEPMTTAPIADSGIPPMPERNPKALRAAIAENAPALLPDFDAHWQRAIADTFDLAPVPAFLARWWGEYAIARDPLLEAKVRRLEDEAAQAADIDRARALLEEAGHLRREARQVEPGQ</sequence>
<dbReference type="InterPro" id="IPR046214">
    <property type="entry name" value="DUF6247"/>
</dbReference>
<dbReference type="EMBL" id="BAAAYL010000001">
    <property type="protein sequence ID" value="GAA3374605.1"/>
    <property type="molecule type" value="Genomic_DNA"/>
</dbReference>
<feature type="region of interest" description="Disordered" evidence="1">
    <location>
        <begin position="1"/>
        <end position="23"/>
    </location>
</feature>
<organism evidence="2 3">
    <name type="scientific">Streptomyces sannanensis</name>
    <dbReference type="NCBI Taxonomy" id="285536"/>
    <lineage>
        <taxon>Bacteria</taxon>
        <taxon>Bacillati</taxon>
        <taxon>Actinomycetota</taxon>
        <taxon>Actinomycetes</taxon>
        <taxon>Kitasatosporales</taxon>
        <taxon>Streptomycetaceae</taxon>
        <taxon>Streptomyces</taxon>
    </lineage>
</organism>
<name>A0ABP6SE48_9ACTN</name>
<gene>
    <name evidence="2" type="ORF">GCM10020367_39130</name>
</gene>
<evidence type="ECO:0000256" key="1">
    <source>
        <dbReference type="SAM" id="MobiDB-lite"/>
    </source>
</evidence>
<evidence type="ECO:0000313" key="3">
    <source>
        <dbReference type="Proteomes" id="UP001499990"/>
    </source>
</evidence>
<keyword evidence="3" id="KW-1185">Reference proteome</keyword>
<evidence type="ECO:0000313" key="2">
    <source>
        <dbReference type="EMBL" id="GAA3374605.1"/>
    </source>
</evidence>
<feature type="compositionally biased region" description="Polar residues" evidence="1">
    <location>
        <begin position="1"/>
        <end position="11"/>
    </location>
</feature>
<comment type="caution">
    <text evidence="2">The sequence shown here is derived from an EMBL/GenBank/DDBJ whole genome shotgun (WGS) entry which is preliminary data.</text>
</comment>
<protein>
    <submittedName>
        <fullName evidence="2">Uncharacterized protein</fullName>
    </submittedName>
</protein>
<proteinExistence type="predicted"/>
<accession>A0ABP6SE48</accession>
<reference evidence="3" key="1">
    <citation type="journal article" date="2019" name="Int. J. Syst. Evol. Microbiol.">
        <title>The Global Catalogue of Microorganisms (GCM) 10K type strain sequencing project: providing services to taxonomists for standard genome sequencing and annotation.</title>
        <authorList>
            <consortium name="The Broad Institute Genomics Platform"/>
            <consortium name="The Broad Institute Genome Sequencing Center for Infectious Disease"/>
            <person name="Wu L."/>
            <person name="Ma J."/>
        </authorList>
    </citation>
    <scope>NUCLEOTIDE SEQUENCE [LARGE SCALE GENOMIC DNA]</scope>
    <source>
        <strain evidence="3">JCM 9651</strain>
    </source>
</reference>